<feature type="coiled-coil region" evidence="4">
    <location>
        <begin position="197"/>
        <end position="396"/>
    </location>
</feature>
<dbReference type="GO" id="GO:0017056">
    <property type="term" value="F:structural constituent of nuclear pore"/>
    <property type="evidence" value="ECO:0007669"/>
    <property type="project" value="TreeGrafter"/>
</dbReference>
<keyword evidence="3" id="KW-0539">Nucleus</keyword>
<feature type="non-terminal residue" evidence="6">
    <location>
        <position position="417"/>
    </location>
</feature>
<evidence type="ECO:0000313" key="6">
    <source>
        <dbReference type="EMBL" id="OTF79893.1"/>
    </source>
</evidence>
<evidence type="ECO:0000256" key="1">
    <source>
        <dbReference type="ARBA" id="ARBA00004123"/>
    </source>
</evidence>
<dbReference type="AlphaFoldDB" id="A0A1Y3BJ94"/>
<evidence type="ECO:0000256" key="2">
    <source>
        <dbReference type="ARBA" id="ARBA00023054"/>
    </source>
</evidence>
<sequence>DVKELEEERQKLSNELDNVRSHLNEFNKTAVEKEFEKHFPFAAETNRKLNNVVNLSDLYDELIRTKQELTRVMANNIRLEKELKDMNEKIDEERPLLYKNIHEYELIEQNYQKLQEELMQLLMEKDKFMAEKDKDQQMINTLNRELKRYQRETDDLSNQIVHLMKAIQEAKGFQIFNDNEMMDTDSTTANMILFKDIQELQDKNRQLLTLLHEMNDELMNTKKINDNDENINETKLKSELETMKSKMESLSEELQKKNEIIELMKKQKRLMNPNYTGELDTIDVITENKELKLKLEKSVETFETIREKNHNDIRRLEMDKNQLIQENATMKSDLSRLNTELQNQKSYMQEVNVTMEKYQDENILLRERNIKLNSVVENLEKNIITMQNQLDTLNESIRMKDNNMEFCRAESTQLKSQ</sequence>
<dbReference type="Pfam" id="PF25785">
    <property type="entry name" value="TPR"/>
    <property type="match status" value="1"/>
</dbReference>
<feature type="coiled-coil region" evidence="4">
    <location>
        <begin position="62"/>
        <end position="166"/>
    </location>
</feature>
<reference evidence="6 7" key="1">
    <citation type="submission" date="2017-03" db="EMBL/GenBank/DDBJ databases">
        <title>Genome Survey of Euroglyphus maynei.</title>
        <authorList>
            <person name="Arlian L.G."/>
            <person name="Morgan M.S."/>
            <person name="Rider S.D."/>
        </authorList>
    </citation>
    <scope>NUCLEOTIDE SEQUENCE [LARGE SCALE GENOMIC DNA]</scope>
    <source>
        <strain evidence="6">Arlian Lab</strain>
        <tissue evidence="6">Whole body</tissue>
    </source>
</reference>
<feature type="coiled-coil region" evidence="4">
    <location>
        <begin position="2"/>
        <end position="29"/>
    </location>
</feature>
<evidence type="ECO:0000259" key="5">
    <source>
        <dbReference type="Pfam" id="PF25785"/>
    </source>
</evidence>
<organism evidence="6 7">
    <name type="scientific">Euroglyphus maynei</name>
    <name type="common">Mayne's house dust mite</name>
    <dbReference type="NCBI Taxonomy" id="6958"/>
    <lineage>
        <taxon>Eukaryota</taxon>
        <taxon>Metazoa</taxon>
        <taxon>Ecdysozoa</taxon>
        <taxon>Arthropoda</taxon>
        <taxon>Chelicerata</taxon>
        <taxon>Arachnida</taxon>
        <taxon>Acari</taxon>
        <taxon>Acariformes</taxon>
        <taxon>Sarcoptiformes</taxon>
        <taxon>Astigmata</taxon>
        <taxon>Psoroptidia</taxon>
        <taxon>Analgoidea</taxon>
        <taxon>Pyroglyphidae</taxon>
        <taxon>Pyroglyphinae</taxon>
        <taxon>Euroglyphus</taxon>
    </lineage>
</organism>
<comment type="caution">
    <text evidence="6">The sequence shown here is derived from an EMBL/GenBank/DDBJ whole genome shotgun (WGS) entry which is preliminary data.</text>
</comment>
<feature type="domain" description="NUA/TPR/MLP1-2-like" evidence="5">
    <location>
        <begin position="136"/>
        <end position="219"/>
    </location>
</feature>
<dbReference type="EMBL" id="MUJZ01020886">
    <property type="protein sequence ID" value="OTF79893.1"/>
    <property type="molecule type" value="Genomic_DNA"/>
</dbReference>
<dbReference type="InterPro" id="IPR057974">
    <property type="entry name" value="NUA/TPR/MLP1-2-like_dom"/>
</dbReference>
<dbReference type="PANTHER" id="PTHR18898">
    <property type="entry name" value="NUCLEOPROTEIN TPR-RELATED"/>
    <property type="match status" value="1"/>
</dbReference>
<evidence type="ECO:0000313" key="7">
    <source>
        <dbReference type="Proteomes" id="UP000194236"/>
    </source>
</evidence>
<keyword evidence="2 4" id="KW-0175">Coiled coil</keyword>
<accession>A0A1Y3BJ94</accession>
<feature type="non-terminal residue" evidence="6">
    <location>
        <position position="1"/>
    </location>
</feature>
<name>A0A1Y3BJ94_EURMA</name>
<gene>
    <name evidence="6" type="ORF">BLA29_006518</name>
</gene>
<dbReference type="GO" id="GO:0006406">
    <property type="term" value="P:mRNA export from nucleus"/>
    <property type="evidence" value="ECO:0007669"/>
    <property type="project" value="TreeGrafter"/>
</dbReference>
<dbReference type="GO" id="GO:1901673">
    <property type="term" value="P:regulation of mitotic spindle assembly"/>
    <property type="evidence" value="ECO:0007669"/>
    <property type="project" value="TreeGrafter"/>
</dbReference>
<proteinExistence type="predicted"/>
<protein>
    <recommendedName>
        <fullName evidence="5">NUA/TPR/MLP1-2-like domain-containing protein</fullName>
    </recommendedName>
</protein>
<dbReference type="GO" id="GO:0005643">
    <property type="term" value="C:nuclear pore"/>
    <property type="evidence" value="ECO:0007669"/>
    <property type="project" value="TreeGrafter"/>
</dbReference>
<dbReference type="OrthoDB" id="6516990at2759"/>
<dbReference type="Proteomes" id="UP000194236">
    <property type="component" value="Unassembled WGS sequence"/>
</dbReference>
<evidence type="ECO:0000256" key="4">
    <source>
        <dbReference type="SAM" id="Coils"/>
    </source>
</evidence>
<keyword evidence="7" id="KW-1185">Reference proteome</keyword>
<dbReference type="PANTHER" id="PTHR18898:SF2">
    <property type="entry name" value="NUCLEOPROTEIN TPR"/>
    <property type="match status" value="1"/>
</dbReference>
<evidence type="ECO:0000256" key="3">
    <source>
        <dbReference type="ARBA" id="ARBA00023242"/>
    </source>
</evidence>
<comment type="subcellular location">
    <subcellularLocation>
        <location evidence="1">Nucleus</location>
    </subcellularLocation>
</comment>